<feature type="transmembrane region" description="Helical" evidence="12">
    <location>
        <begin position="330"/>
        <end position="348"/>
    </location>
</feature>
<feature type="transmembrane region" description="Helical" evidence="12">
    <location>
        <begin position="12"/>
        <end position="40"/>
    </location>
</feature>
<dbReference type="PANTHER" id="PTHR38674:SF1">
    <property type="entry name" value="ALKANE 1-MONOOXYGENASE 1"/>
    <property type="match status" value="1"/>
</dbReference>
<evidence type="ECO:0000256" key="9">
    <source>
        <dbReference type="ARBA" id="ARBA00023004"/>
    </source>
</evidence>
<name>A0ABS7X7D7_9GAMM</name>
<keyword evidence="3" id="KW-1003">Cell membrane</keyword>
<evidence type="ECO:0000259" key="13">
    <source>
        <dbReference type="Pfam" id="PF00487"/>
    </source>
</evidence>
<keyword evidence="11 12" id="KW-0472">Membrane</keyword>
<keyword evidence="6" id="KW-0479">Metal-binding</keyword>
<dbReference type="CDD" id="cd03512">
    <property type="entry name" value="Alkane-hydroxylase"/>
    <property type="match status" value="1"/>
</dbReference>
<sequence length="366" mass="41185">MLKYLKFSLFHCLSVPFLLGIILGGHWMVSGLLALTLVIVFGDLLFGDDNSEPDYQHPRVLNVLLYSALPALCLVFFAMMWSLSQHDLFGFGHFIQYVSGYDALAARQTNLFWHYGAMCLAAALLIALLGTVPAHELTHRTGDPVAMLTGRWLLAFSWDTAFAIEHVYGHHRYVATAKDPASAPRGRNVYQHICCSTLGGNISAWRIEAQRLSKKQQPALSTHNRIIRGIAMSLMLSAVALWLAGWQGLLAFSVSALLAKALLEIVNYVEHYGLYRLPNQPVRPYHSWNSNKRISSWASFNLTRHSHHHARATVPFYQLKAVPDAPQLPTGYLGCILLALLPPLWFRLMEPKLARWEQHYGAMRSQ</sequence>
<feature type="transmembrane region" description="Helical" evidence="12">
    <location>
        <begin position="234"/>
        <end position="259"/>
    </location>
</feature>
<evidence type="ECO:0000256" key="6">
    <source>
        <dbReference type="ARBA" id="ARBA00022723"/>
    </source>
</evidence>
<feature type="domain" description="Fatty acid desaturase" evidence="13">
    <location>
        <begin position="113"/>
        <end position="333"/>
    </location>
</feature>
<keyword evidence="4" id="KW-0997">Cell inner membrane</keyword>
<comment type="subcellular location">
    <subcellularLocation>
        <location evidence="1">Cell inner membrane</location>
        <topology evidence="1">Multi-pass membrane protein</topology>
    </subcellularLocation>
</comment>
<evidence type="ECO:0000256" key="11">
    <source>
        <dbReference type="ARBA" id="ARBA00023136"/>
    </source>
</evidence>
<evidence type="ECO:0000256" key="10">
    <source>
        <dbReference type="ARBA" id="ARBA00023033"/>
    </source>
</evidence>
<dbReference type="RefSeq" id="WP_205309620.1">
    <property type="nucleotide sequence ID" value="NZ_JAERPS020000002.1"/>
</dbReference>
<dbReference type="Proteomes" id="UP000663814">
    <property type="component" value="Unassembled WGS sequence"/>
</dbReference>
<evidence type="ECO:0000256" key="7">
    <source>
        <dbReference type="ARBA" id="ARBA00022989"/>
    </source>
</evidence>
<dbReference type="EMBL" id="JAERPS020000002">
    <property type="protein sequence ID" value="MBZ9611449.1"/>
    <property type="molecule type" value="Genomic_DNA"/>
</dbReference>
<feature type="transmembrane region" description="Helical" evidence="12">
    <location>
        <begin position="60"/>
        <end position="81"/>
    </location>
</feature>
<dbReference type="InterPro" id="IPR005804">
    <property type="entry name" value="FA_desaturase_dom"/>
</dbReference>
<evidence type="ECO:0000256" key="12">
    <source>
        <dbReference type="SAM" id="Phobius"/>
    </source>
</evidence>
<evidence type="ECO:0000256" key="1">
    <source>
        <dbReference type="ARBA" id="ARBA00004429"/>
    </source>
</evidence>
<evidence type="ECO:0000256" key="8">
    <source>
        <dbReference type="ARBA" id="ARBA00023002"/>
    </source>
</evidence>
<reference evidence="14 15" key="1">
    <citation type="submission" date="2021-08" db="EMBL/GenBank/DDBJ databases">
        <title>Rheinheimera aquimaris sp. nov., isolated from seawater of the East Sea in Korea.</title>
        <authorList>
            <person name="Kim K.H."/>
            <person name="Wenting R."/>
            <person name="Kim K.R."/>
            <person name="Jeon C.O."/>
        </authorList>
    </citation>
    <scope>NUCLEOTIDE SEQUENCE [LARGE SCALE GENOMIC DNA]</scope>
    <source>
        <strain evidence="14 15">MA-13</strain>
    </source>
</reference>
<dbReference type="InterPro" id="IPR033885">
    <property type="entry name" value="AlkB/XylM"/>
</dbReference>
<evidence type="ECO:0000256" key="2">
    <source>
        <dbReference type="ARBA" id="ARBA00010823"/>
    </source>
</evidence>
<comment type="similarity">
    <text evidence="2">Belongs to the fatty acid desaturase type 1 family. AlkB subfamily.</text>
</comment>
<keyword evidence="7 12" id="KW-1133">Transmembrane helix</keyword>
<gene>
    <name evidence="14" type="ORF">I4W93_007545</name>
</gene>
<protein>
    <submittedName>
        <fullName evidence="14">Alkane 1-monooxygenase</fullName>
    </submittedName>
</protein>
<evidence type="ECO:0000256" key="5">
    <source>
        <dbReference type="ARBA" id="ARBA00022692"/>
    </source>
</evidence>
<keyword evidence="8" id="KW-0560">Oxidoreductase</keyword>
<accession>A0ABS7X7D7</accession>
<keyword evidence="15" id="KW-1185">Reference proteome</keyword>
<evidence type="ECO:0000313" key="15">
    <source>
        <dbReference type="Proteomes" id="UP000663814"/>
    </source>
</evidence>
<dbReference type="PANTHER" id="PTHR38674">
    <property type="entry name" value="ALKANE 1-MONOOXYGENASE 1"/>
    <property type="match status" value="1"/>
</dbReference>
<comment type="caution">
    <text evidence="14">The sequence shown here is derived from an EMBL/GenBank/DDBJ whole genome shotgun (WGS) entry which is preliminary data.</text>
</comment>
<feature type="transmembrane region" description="Helical" evidence="12">
    <location>
        <begin position="112"/>
        <end position="132"/>
    </location>
</feature>
<evidence type="ECO:0000256" key="3">
    <source>
        <dbReference type="ARBA" id="ARBA00022475"/>
    </source>
</evidence>
<keyword evidence="9" id="KW-0408">Iron</keyword>
<dbReference type="Pfam" id="PF00487">
    <property type="entry name" value="FA_desaturase"/>
    <property type="match status" value="1"/>
</dbReference>
<evidence type="ECO:0000313" key="14">
    <source>
        <dbReference type="EMBL" id="MBZ9611449.1"/>
    </source>
</evidence>
<proteinExistence type="inferred from homology"/>
<evidence type="ECO:0000256" key="4">
    <source>
        <dbReference type="ARBA" id="ARBA00022519"/>
    </source>
</evidence>
<organism evidence="14 15">
    <name type="scientific">Rheinheimera maricola</name>
    <dbReference type="NCBI Taxonomy" id="2793282"/>
    <lineage>
        <taxon>Bacteria</taxon>
        <taxon>Pseudomonadati</taxon>
        <taxon>Pseudomonadota</taxon>
        <taxon>Gammaproteobacteria</taxon>
        <taxon>Chromatiales</taxon>
        <taxon>Chromatiaceae</taxon>
        <taxon>Rheinheimera</taxon>
    </lineage>
</organism>
<keyword evidence="5 12" id="KW-0812">Transmembrane</keyword>
<keyword evidence="10" id="KW-0503">Monooxygenase</keyword>